<evidence type="ECO:0000256" key="11">
    <source>
        <dbReference type="PIRSR" id="PIRSR600823-4"/>
    </source>
</evidence>
<comment type="caution">
    <text evidence="14">The sequence shown here is derived from an EMBL/GenBank/DDBJ whole genome shotgun (WGS) entry which is preliminary data.</text>
</comment>
<evidence type="ECO:0000256" key="2">
    <source>
        <dbReference type="ARBA" id="ARBA00001970"/>
    </source>
</evidence>
<feature type="domain" description="Plant heme peroxidase family profile" evidence="13">
    <location>
        <begin position="37"/>
        <end position="83"/>
    </location>
</feature>
<feature type="site" description="Transition state stabilizer" evidence="11">
    <location>
        <position position="74"/>
    </location>
</feature>
<dbReference type="OrthoDB" id="2113341at2759"/>
<evidence type="ECO:0000256" key="4">
    <source>
        <dbReference type="ARBA" id="ARBA00022559"/>
    </source>
</evidence>
<feature type="binding site" evidence="10">
    <location>
        <position position="82"/>
    </location>
    <ligand>
        <name>Ca(2+)</name>
        <dbReference type="ChEBI" id="CHEBI:29108"/>
        <label>1</label>
    </ligand>
</feature>
<feature type="signal peptide" evidence="12">
    <location>
        <begin position="1"/>
        <end position="30"/>
    </location>
</feature>
<keyword evidence="6 10" id="KW-0479">Metal-binding</keyword>
<name>A0A9Q0SEB0_SALVM</name>
<keyword evidence="5" id="KW-0349">Heme</keyword>
<evidence type="ECO:0000256" key="8">
    <source>
        <dbReference type="ARBA" id="ARBA00023004"/>
    </source>
</evidence>
<evidence type="ECO:0000313" key="14">
    <source>
        <dbReference type="EMBL" id="KAJ6673878.1"/>
    </source>
</evidence>
<dbReference type="PANTHER" id="PTHR31235">
    <property type="entry name" value="PEROXIDASE 25-RELATED"/>
    <property type="match status" value="1"/>
</dbReference>
<evidence type="ECO:0000256" key="5">
    <source>
        <dbReference type="ARBA" id="ARBA00022617"/>
    </source>
</evidence>
<evidence type="ECO:0000256" key="10">
    <source>
        <dbReference type="PIRSR" id="PIRSR600823-3"/>
    </source>
</evidence>
<evidence type="ECO:0000256" key="12">
    <source>
        <dbReference type="SAM" id="SignalP"/>
    </source>
</evidence>
<evidence type="ECO:0000256" key="6">
    <source>
        <dbReference type="ARBA" id="ARBA00022723"/>
    </source>
</evidence>
<protein>
    <recommendedName>
        <fullName evidence="3">peroxidase</fullName>
        <ecNumber evidence="3">1.11.1.7</ecNumber>
    </recommendedName>
</protein>
<dbReference type="InterPro" id="IPR000823">
    <property type="entry name" value="Peroxidase_pln"/>
</dbReference>
<dbReference type="AlphaFoldDB" id="A0A9Q0SEB0"/>
<dbReference type="GO" id="GO:0046872">
    <property type="term" value="F:metal ion binding"/>
    <property type="evidence" value="ECO:0007669"/>
    <property type="project" value="UniProtKB-KW"/>
</dbReference>
<gene>
    <name evidence="14" type="ORF">OIU85_012849</name>
</gene>
<evidence type="ECO:0000313" key="15">
    <source>
        <dbReference type="Proteomes" id="UP001151529"/>
    </source>
</evidence>
<dbReference type="PRINTS" id="PR00461">
    <property type="entry name" value="PLPEROXIDASE"/>
</dbReference>
<evidence type="ECO:0000256" key="1">
    <source>
        <dbReference type="ARBA" id="ARBA00000189"/>
    </source>
</evidence>
<dbReference type="GO" id="GO:0140825">
    <property type="term" value="F:lactoperoxidase activity"/>
    <property type="evidence" value="ECO:0007669"/>
    <property type="project" value="UniProtKB-EC"/>
</dbReference>
<keyword evidence="10" id="KW-0106">Calcium</keyword>
<keyword evidence="12" id="KW-0732">Signal</keyword>
<reference evidence="14 15" key="1">
    <citation type="journal article" date="2023" name="Int. J. Mol. Sci.">
        <title>De Novo Assembly and Annotation of 11 Diverse Shrub Willow (Salix) Genomes Reveals Novel Gene Organization in Sex-Linked Regions.</title>
        <authorList>
            <person name="Hyden B."/>
            <person name="Feng K."/>
            <person name="Yates T.B."/>
            <person name="Jawdy S."/>
            <person name="Cereghino C."/>
            <person name="Smart L.B."/>
            <person name="Muchero W."/>
        </authorList>
    </citation>
    <scope>NUCLEOTIDE SEQUENCE [LARGE SCALE GENOMIC DNA]</scope>
    <source>
        <tissue evidence="14">Shoot tip</tissue>
    </source>
</reference>
<dbReference type="GO" id="GO:0020037">
    <property type="term" value="F:heme binding"/>
    <property type="evidence" value="ECO:0007669"/>
    <property type="project" value="InterPro"/>
</dbReference>
<dbReference type="InterPro" id="IPR010255">
    <property type="entry name" value="Haem_peroxidase_sf"/>
</dbReference>
<comment type="cofactor">
    <cofactor evidence="2">
        <name>heme b</name>
        <dbReference type="ChEBI" id="CHEBI:60344"/>
    </cofactor>
</comment>
<dbReference type="InterPro" id="IPR002016">
    <property type="entry name" value="Haem_peroxidase"/>
</dbReference>
<dbReference type="Gene3D" id="1.10.520.10">
    <property type="match status" value="1"/>
</dbReference>
<evidence type="ECO:0000256" key="7">
    <source>
        <dbReference type="ARBA" id="ARBA00023002"/>
    </source>
</evidence>
<keyword evidence="15" id="KW-1185">Reference proteome</keyword>
<proteinExistence type="predicted"/>
<dbReference type="EMBL" id="JAPFFL010000017">
    <property type="protein sequence ID" value="KAJ6673878.1"/>
    <property type="molecule type" value="Genomic_DNA"/>
</dbReference>
<evidence type="ECO:0000259" key="13">
    <source>
        <dbReference type="PROSITE" id="PS50873"/>
    </source>
</evidence>
<dbReference type="SUPFAM" id="SSF48113">
    <property type="entry name" value="Heme-dependent peroxidases"/>
    <property type="match status" value="1"/>
</dbReference>
<dbReference type="PROSITE" id="PS50873">
    <property type="entry name" value="PEROXIDASE_4"/>
    <property type="match status" value="1"/>
</dbReference>
<comment type="cofactor">
    <cofactor evidence="10">
        <name>Ca(2+)</name>
        <dbReference type="ChEBI" id="CHEBI:29108"/>
    </cofactor>
    <text evidence="10">Binds 2 calcium ions per subunit.</text>
</comment>
<keyword evidence="7" id="KW-0560">Oxidoreductase</keyword>
<feature type="active site" description="Proton acceptor" evidence="9">
    <location>
        <position position="78"/>
    </location>
</feature>
<keyword evidence="8" id="KW-0408">Iron</keyword>
<organism evidence="14 15">
    <name type="scientific">Salix viminalis</name>
    <name type="common">Common osier</name>
    <name type="synonym">Basket willow</name>
    <dbReference type="NCBI Taxonomy" id="40686"/>
    <lineage>
        <taxon>Eukaryota</taxon>
        <taxon>Viridiplantae</taxon>
        <taxon>Streptophyta</taxon>
        <taxon>Embryophyta</taxon>
        <taxon>Tracheophyta</taxon>
        <taxon>Spermatophyta</taxon>
        <taxon>Magnoliopsida</taxon>
        <taxon>eudicotyledons</taxon>
        <taxon>Gunneridae</taxon>
        <taxon>Pentapetalae</taxon>
        <taxon>rosids</taxon>
        <taxon>fabids</taxon>
        <taxon>Malpighiales</taxon>
        <taxon>Salicaceae</taxon>
        <taxon>Saliceae</taxon>
        <taxon>Salix</taxon>
    </lineage>
</organism>
<evidence type="ECO:0000256" key="3">
    <source>
        <dbReference type="ARBA" id="ARBA00012313"/>
    </source>
</evidence>
<accession>A0A9Q0SEB0</accession>
<keyword evidence="4 14" id="KW-0575">Peroxidase</keyword>
<feature type="chain" id="PRO_5040119010" description="peroxidase" evidence="12">
    <location>
        <begin position="31"/>
        <end position="94"/>
    </location>
</feature>
<dbReference type="EC" id="1.11.1.7" evidence="3"/>
<comment type="catalytic activity">
    <reaction evidence="1">
        <text>2 a phenolic donor + H2O2 = 2 a phenolic radical donor + 2 H2O</text>
        <dbReference type="Rhea" id="RHEA:56136"/>
        <dbReference type="ChEBI" id="CHEBI:15377"/>
        <dbReference type="ChEBI" id="CHEBI:16240"/>
        <dbReference type="ChEBI" id="CHEBI:139520"/>
        <dbReference type="ChEBI" id="CHEBI:139521"/>
        <dbReference type="EC" id="1.11.1.7"/>
    </reaction>
</comment>
<dbReference type="Proteomes" id="UP001151529">
    <property type="component" value="Chromosome 18"/>
</dbReference>
<feature type="binding site" evidence="10">
    <location>
        <position position="79"/>
    </location>
    <ligand>
        <name>Ca(2+)</name>
        <dbReference type="ChEBI" id="CHEBI:29108"/>
        <label>1</label>
    </ligand>
</feature>
<sequence length="94" mass="10179">MATNPEVFSARTRLCSFLVLVLLWVVVVSAVSPSSASLVFNFYEASCPAAELIVSNTVRSASSSDPTVPGKLLRLVFHDCFVEVSLFHLLCVLC</sequence>
<dbReference type="GO" id="GO:0006979">
    <property type="term" value="P:response to oxidative stress"/>
    <property type="evidence" value="ECO:0007669"/>
    <property type="project" value="InterPro"/>
</dbReference>
<evidence type="ECO:0000256" key="9">
    <source>
        <dbReference type="PIRSR" id="PIRSR600823-1"/>
    </source>
</evidence>